<proteinExistence type="predicted"/>
<evidence type="ECO:0000313" key="3">
    <source>
        <dbReference type="Proteomes" id="UP000575985"/>
    </source>
</evidence>
<organism evidence="2 3">
    <name type="scientific">Streptomonospora nanhaiensis</name>
    <dbReference type="NCBI Taxonomy" id="1323731"/>
    <lineage>
        <taxon>Bacteria</taxon>
        <taxon>Bacillati</taxon>
        <taxon>Actinomycetota</taxon>
        <taxon>Actinomycetes</taxon>
        <taxon>Streptosporangiales</taxon>
        <taxon>Nocardiopsidaceae</taxon>
        <taxon>Streptomonospora</taxon>
    </lineage>
</organism>
<gene>
    <name evidence="2" type="ORF">HNR12_001382</name>
</gene>
<protein>
    <recommendedName>
        <fullName evidence="4">Nitroreductase domain-containing protein</fullName>
    </recommendedName>
</protein>
<comment type="caution">
    <text evidence="2">The sequence shown here is derived from an EMBL/GenBank/DDBJ whole genome shotgun (WGS) entry which is preliminary data.</text>
</comment>
<dbReference type="Gene3D" id="3.40.109.10">
    <property type="entry name" value="NADH Oxidase"/>
    <property type="match status" value="1"/>
</dbReference>
<name>A0A853BK55_9ACTN</name>
<dbReference type="AlphaFoldDB" id="A0A853BK55"/>
<dbReference type="SUPFAM" id="SSF55469">
    <property type="entry name" value="FMN-dependent nitroreductase-like"/>
    <property type="match status" value="2"/>
</dbReference>
<feature type="compositionally biased region" description="Basic and acidic residues" evidence="1">
    <location>
        <begin position="198"/>
        <end position="208"/>
    </location>
</feature>
<dbReference type="NCBIfam" id="NF047509">
    <property type="entry name" value="Rv3131_FMN_oxido"/>
    <property type="match status" value="1"/>
</dbReference>
<dbReference type="GO" id="GO:0016491">
    <property type="term" value="F:oxidoreductase activity"/>
    <property type="evidence" value="ECO:0007669"/>
    <property type="project" value="InterPro"/>
</dbReference>
<dbReference type="InterPro" id="IPR000415">
    <property type="entry name" value="Nitroreductase-like"/>
</dbReference>
<accession>A0A853BK55</accession>
<sequence>MAMDTRDTGTTRDEAFSAAARAAEHAPSVCNTRPWAISVEAGRIVLGADPERGLDVADPLSRELVLSCGAALYTIRVALRAHGVAPALTVLPDPDLPGRLAEVTAEGRLEPDGAAQAQWAAVTRRRTHRGLFASDVDDVRLVRALLRAAADEGAELRPLTDEPLIRSLAGLVSAAEHLQRHDRERSLELARWVRPPGDRAPEGVHAEDFPDTSDADSLFPGRDYGQGRVRGMLAVRGMATGTVALLTTATDTRAAWLAAGQALQRVLLTAAAAGVAAAFHTQPLEEPPLRAFLAERFCEGAHPQMVMRLGRTAAGAA</sequence>
<dbReference type="EMBL" id="JACCFO010000001">
    <property type="protein sequence ID" value="NYI95105.1"/>
    <property type="molecule type" value="Genomic_DNA"/>
</dbReference>
<dbReference type="Proteomes" id="UP000575985">
    <property type="component" value="Unassembled WGS sequence"/>
</dbReference>
<evidence type="ECO:0008006" key="4">
    <source>
        <dbReference type="Google" id="ProtNLM"/>
    </source>
</evidence>
<reference evidence="2 3" key="1">
    <citation type="submission" date="2020-07" db="EMBL/GenBank/DDBJ databases">
        <title>Sequencing the genomes of 1000 actinobacteria strains.</title>
        <authorList>
            <person name="Klenk H.-P."/>
        </authorList>
    </citation>
    <scope>NUCLEOTIDE SEQUENCE [LARGE SCALE GENOMIC DNA]</scope>
    <source>
        <strain evidence="2 3">DSM 45927</strain>
    </source>
</reference>
<feature type="region of interest" description="Disordered" evidence="1">
    <location>
        <begin position="198"/>
        <end position="221"/>
    </location>
</feature>
<evidence type="ECO:0000313" key="2">
    <source>
        <dbReference type="EMBL" id="NYI95105.1"/>
    </source>
</evidence>
<keyword evidence="3" id="KW-1185">Reference proteome</keyword>
<evidence type="ECO:0000256" key="1">
    <source>
        <dbReference type="SAM" id="MobiDB-lite"/>
    </source>
</evidence>